<evidence type="ECO:0000313" key="3">
    <source>
        <dbReference type="EMBL" id="EGV62327.1"/>
    </source>
</evidence>
<dbReference type="Pfam" id="PF11470">
    <property type="entry name" value="TUG-UBL1"/>
    <property type="match status" value="1"/>
</dbReference>
<dbReference type="HOGENOM" id="CLU_521749_0_0_1"/>
<dbReference type="EMBL" id="GL996527">
    <property type="protein sequence ID" value="EGV62327.1"/>
    <property type="molecule type" value="Genomic_DNA"/>
</dbReference>
<dbReference type="GO" id="GO:0006886">
    <property type="term" value="P:intracellular protein transport"/>
    <property type="evidence" value="ECO:0007669"/>
    <property type="project" value="TreeGrafter"/>
</dbReference>
<dbReference type="PANTHER" id="PTHR46467:SF1">
    <property type="entry name" value="TETHER CONTAINING UBX DOMAIN FOR GLUT4"/>
    <property type="match status" value="1"/>
</dbReference>
<evidence type="ECO:0000256" key="1">
    <source>
        <dbReference type="SAM" id="MobiDB-lite"/>
    </source>
</evidence>
<dbReference type="Proteomes" id="UP000000707">
    <property type="component" value="Unassembled WGS sequence"/>
</dbReference>
<evidence type="ECO:0000259" key="2">
    <source>
        <dbReference type="Pfam" id="PF11470"/>
    </source>
</evidence>
<name>G3B806_CANTC</name>
<accession>G3B806</accession>
<protein>
    <recommendedName>
        <fullName evidence="2">TUG ubiquitin-like domain-containing protein</fullName>
    </recommendedName>
</protein>
<reference evidence="3 4" key="1">
    <citation type="journal article" date="2011" name="Proc. Natl. Acad. Sci. U.S.A.">
        <title>Comparative genomics of xylose-fermenting fungi for enhanced biofuel production.</title>
        <authorList>
            <person name="Wohlbach D.J."/>
            <person name="Kuo A."/>
            <person name="Sato T.K."/>
            <person name="Potts K.M."/>
            <person name="Salamov A.A."/>
            <person name="LaButti K.M."/>
            <person name="Sun H."/>
            <person name="Clum A."/>
            <person name="Pangilinan J.L."/>
            <person name="Lindquist E.A."/>
            <person name="Lucas S."/>
            <person name="Lapidus A."/>
            <person name="Jin M."/>
            <person name="Gunawan C."/>
            <person name="Balan V."/>
            <person name="Dale B.E."/>
            <person name="Jeffries T.W."/>
            <person name="Zinkel R."/>
            <person name="Barry K.W."/>
            <person name="Grigoriev I.V."/>
            <person name="Gasch A.P."/>
        </authorList>
    </citation>
    <scope>NUCLEOTIDE SEQUENCE [LARGE SCALE GENOMIC DNA]</scope>
    <source>
        <strain evidence="4">ATCC 10573 / BCRC 21748 / CBS 615 / JCM 9827 / NBRC 10315 / NRRL Y-1498 / VKM Y-70</strain>
    </source>
</reference>
<feature type="compositionally biased region" description="Basic and acidic residues" evidence="1">
    <location>
        <begin position="445"/>
        <end position="459"/>
    </location>
</feature>
<dbReference type="AlphaFoldDB" id="G3B806"/>
<gene>
    <name evidence="3" type="ORF">CANTEDRAFT_95209</name>
</gene>
<sequence>MSSISFNVRHEKDTKRVTITRNSAVGDLLQLACSKFGLASGELIYNKKMLDVSLPIKFTNLLNNGTLELKAKTLIQKTIVVKVVFPDNSAVIKKVSNTMKLADLVSESGITTPTNELSVGYLQKSVLASDNESKELHELIGDVENAVLRFGVLKDVSVEQRLVVERQLKLQQQRQEVKKQKLEEENDRKSESMRDLAVLESKKISDNQTVSEIESETQRDKPSESDDMEVDPQTRELELSVDPWNQAPEISVDTKVKSSTKKSVETTVTAPTSTDKASVSSTETAQDSDVVYKPTSVHIYENPDEDYEFTAAHARIYQNLVKYKNPKRKAQTKQKLEAIYKFRIKFPNSYILEVHLSNTCKFGELIKKIDTYVADDFKSNYILKLSYPPFKKYEISFALNGTPLAEIEEFDSQILLIFEPNIPGTSFLNGSVNEKEFSDMPEIQLEEHRHSLPEDDTSSKSKSSSGGKKTPKWLKLGK</sequence>
<dbReference type="RefSeq" id="XP_006688497.1">
    <property type="nucleotide sequence ID" value="XM_006688434.1"/>
</dbReference>
<dbReference type="SUPFAM" id="SSF54236">
    <property type="entry name" value="Ubiquitin-like"/>
    <property type="match status" value="1"/>
</dbReference>
<feature type="compositionally biased region" description="Basic residues" evidence="1">
    <location>
        <begin position="469"/>
        <end position="478"/>
    </location>
</feature>
<dbReference type="PANTHER" id="PTHR46467">
    <property type="entry name" value="TETHER CONTAINING UBX DOMAIN FOR GLUT4"/>
    <property type="match status" value="1"/>
</dbReference>
<organism evidence="4">
    <name type="scientific">Candida tenuis (strain ATCC 10573 / BCRC 21748 / CBS 615 / JCM 9827 / NBRC 10315 / NRRL Y-1498 / VKM Y-70)</name>
    <name type="common">Yeast</name>
    <name type="synonym">Yamadazyma tenuis</name>
    <dbReference type="NCBI Taxonomy" id="590646"/>
    <lineage>
        <taxon>Eukaryota</taxon>
        <taxon>Fungi</taxon>
        <taxon>Dikarya</taxon>
        <taxon>Ascomycota</taxon>
        <taxon>Saccharomycotina</taxon>
        <taxon>Pichiomycetes</taxon>
        <taxon>Debaryomycetaceae</taxon>
        <taxon>Yamadazyma</taxon>
    </lineage>
</organism>
<dbReference type="GO" id="GO:0005737">
    <property type="term" value="C:cytoplasm"/>
    <property type="evidence" value="ECO:0007669"/>
    <property type="project" value="TreeGrafter"/>
</dbReference>
<feature type="domain" description="TUG ubiquitin-like" evidence="2">
    <location>
        <begin position="9"/>
        <end position="69"/>
    </location>
</feature>
<dbReference type="GO" id="GO:0012506">
    <property type="term" value="C:vesicle membrane"/>
    <property type="evidence" value="ECO:0007669"/>
    <property type="project" value="TreeGrafter"/>
</dbReference>
<feature type="region of interest" description="Disordered" evidence="1">
    <location>
        <begin position="174"/>
        <end position="282"/>
    </location>
</feature>
<feature type="compositionally biased region" description="Basic and acidic residues" evidence="1">
    <location>
        <begin position="175"/>
        <end position="194"/>
    </location>
</feature>
<feature type="region of interest" description="Disordered" evidence="1">
    <location>
        <begin position="439"/>
        <end position="478"/>
    </location>
</feature>
<dbReference type="STRING" id="590646.G3B806"/>
<feature type="compositionally biased region" description="Polar residues" evidence="1">
    <location>
        <begin position="270"/>
        <end position="282"/>
    </location>
</feature>
<dbReference type="InterPro" id="IPR021569">
    <property type="entry name" value="TUG-UBL1"/>
</dbReference>
<keyword evidence="4" id="KW-1185">Reference proteome</keyword>
<dbReference type="InterPro" id="IPR029071">
    <property type="entry name" value="Ubiquitin-like_domsf"/>
</dbReference>
<dbReference type="OrthoDB" id="440781at2759"/>
<dbReference type="Gene3D" id="3.10.20.90">
    <property type="entry name" value="Phosphatidylinositol 3-kinase Catalytic Subunit, Chain A, domain 1"/>
    <property type="match status" value="1"/>
</dbReference>
<dbReference type="KEGG" id="cten:18250488"/>
<proteinExistence type="predicted"/>
<dbReference type="eggNOG" id="ENOG502S0EM">
    <property type="taxonomic scope" value="Eukaryota"/>
</dbReference>
<dbReference type="GeneID" id="18250488"/>
<dbReference type="GO" id="GO:0005634">
    <property type="term" value="C:nucleus"/>
    <property type="evidence" value="ECO:0007669"/>
    <property type="project" value="TreeGrafter"/>
</dbReference>
<evidence type="ECO:0000313" key="4">
    <source>
        <dbReference type="Proteomes" id="UP000000707"/>
    </source>
</evidence>